<sequence length="71" mass="7855">MDQKDQVITVVTVIGLRSIGSIFAISGYCSYSTPGLGNFHQTWSLRVVPQQVFRGDGTDGPMWSVEELLKH</sequence>
<protein>
    <submittedName>
        <fullName evidence="1">Uncharacterized protein</fullName>
    </submittedName>
</protein>
<dbReference type="EMBL" id="CADEPM010000011">
    <property type="protein sequence ID" value="CAB3410711.1"/>
    <property type="molecule type" value="Genomic_DNA"/>
</dbReference>
<evidence type="ECO:0000313" key="2">
    <source>
        <dbReference type="Proteomes" id="UP000494206"/>
    </source>
</evidence>
<organism evidence="1 2">
    <name type="scientific">Caenorhabditis bovis</name>
    <dbReference type="NCBI Taxonomy" id="2654633"/>
    <lineage>
        <taxon>Eukaryota</taxon>
        <taxon>Metazoa</taxon>
        <taxon>Ecdysozoa</taxon>
        <taxon>Nematoda</taxon>
        <taxon>Chromadorea</taxon>
        <taxon>Rhabditida</taxon>
        <taxon>Rhabditina</taxon>
        <taxon>Rhabditomorpha</taxon>
        <taxon>Rhabditoidea</taxon>
        <taxon>Rhabditidae</taxon>
        <taxon>Peloderinae</taxon>
        <taxon>Caenorhabditis</taxon>
    </lineage>
</organism>
<evidence type="ECO:0000313" key="1">
    <source>
        <dbReference type="EMBL" id="CAB3410711.1"/>
    </source>
</evidence>
<dbReference type="Proteomes" id="UP000494206">
    <property type="component" value="Unassembled WGS sequence"/>
</dbReference>
<comment type="caution">
    <text evidence="1">The sequence shown here is derived from an EMBL/GenBank/DDBJ whole genome shotgun (WGS) entry which is preliminary data.</text>
</comment>
<gene>
    <name evidence="1" type="ORF">CBOVIS_LOCUS12193</name>
</gene>
<proteinExistence type="predicted"/>
<dbReference type="AlphaFoldDB" id="A0A8S1FFQ9"/>
<keyword evidence="2" id="KW-1185">Reference proteome</keyword>
<reference evidence="1 2" key="1">
    <citation type="submission" date="2020-04" db="EMBL/GenBank/DDBJ databases">
        <authorList>
            <person name="Laetsch R D."/>
            <person name="Stevens L."/>
            <person name="Kumar S."/>
            <person name="Blaxter L. M."/>
        </authorList>
    </citation>
    <scope>NUCLEOTIDE SEQUENCE [LARGE SCALE GENOMIC DNA]</scope>
</reference>
<accession>A0A8S1FFQ9</accession>
<name>A0A8S1FFQ9_9PELO</name>